<dbReference type="AlphaFoldDB" id="A0A852ZBX6"/>
<sequence length="511" mass="53311">MNSQDPRRSMSVMRTKPVEKAISDTEAPEHRLRKNLGALDLTVFGVGVTIGGGLFVLTGTAAATYAGPAVALSFVIAAVACGLAALCYAEFASTVPVAGSAYTFSYATLGELIAWIIGWDLILEFFVGAAAVSSGWSGYLASALQGTPLQIPAAVANTKDGFMNLPAGLLVLALTAVLVLGIKLSSRINQVAVAIKVGVALLFVLAGIFFVKAANLTPFVPPSQPTKGGGGSLTEPLVQVLFGMQPGSFGWAGVMSGAAVVFFAFIGFDVVATTAEETRKPQRNLPIGIIASLAICTVLYVTVSLVVTGIQSYKKIDPADAAPLATAMSHAGHPALARIISIGAAVGIIVVVMILLLGQSRVAFAMARDGLLPPVFAKVHPKFRTPHVVTIVVGVAAALLAAFTSIDVLAELVNVGTLAAFILVSIGVLVLRKSRPDLKRGFRTPLVPVLPIVSAVVCFYLMLNLAVETWLRFLVWMAVGLVIYFAYGRRRSRLVTGNVEAGDQPGRAGRS</sequence>
<dbReference type="GO" id="GO:0015171">
    <property type="term" value="F:amino acid transmembrane transporter activity"/>
    <property type="evidence" value="ECO:0007669"/>
    <property type="project" value="TreeGrafter"/>
</dbReference>
<evidence type="ECO:0000313" key="7">
    <source>
        <dbReference type="EMBL" id="NYH90657.1"/>
    </source>
</evidence>
<feature type="transmembrane region" description="Helical" evidence="6">
    <location>
        <begin position="335"/>
        <end position="358"/>
    </location>
</feature>
<evidence type="ECO:0000256" key="5">
    <source>
        <dbReference type="ARBA" id="ARBA00023136"/>
    </source>
</evidence>
<dbReference type="InterPro" id="IPR002293">
    <property type="entry name" value="AA/rel_permease1"/>
</dbReference>
<evidence type="ECO:0000256" key="2">
    <source>
        <dbReference type="ARBA" id="ARBA00022448"/>
    </source>
</evidence>
<dbReference type="EMBL" id="JACBZH010000001">
    <property type="protein sequence ID" value="NYH90657.1"/>
    <property type="molecule type" value="Genomic_DNA"/>
</dbReference>
<feature type="transmembrane region" description="Helical" evidence="6">
    <location>
        <begin position="284"/>
        <end position="307"/>
    </location>
</feature>
<evidence type="ECO:0000256" key="6">
    <source>
        <dbReference type="SAM" id="Phobius"/>
    </source>
</evidence>
<proteinExistence type="predicted"/>
<evidence type="ECO:0000256" key="3">
    <source>
        <dbReference type="ARBA" id="ARBA00022692"/>
    </source>
</evidence>
<evidence type="ECO:0000256" key="1">
    <source>
        <dbReference type="ARBA" id="ARBA00004141"/>
    </source>
</evidence>
<dbReference type="PIRSF" id="PIRSF006060">
    <property type="entry name" value="AA_transporter"/>
    <property type="match status" value="1"/>
</dbReference>
<evidence type="ECO:0000256" key="4">
    <source>
        <dbReference type="ARBA" id="ARBA00022989"/>
    </source>
</evidence>
<dbReference type="PANTHER" id="PTHR43243:SF4">
    <property type="entry name" value="CATIONIC AMINO ACID TRANSPORTER 4"/>
    <property type="match status" value="1"/>
</dbReference>
<keyword evidence="8" id="KW-1185">Reference proteome</keyword>
<feature type="transmembrane region" description="Helical" evidence="6">
    <location>
        <begin position="249"/>
        <end position="272"/>
    </location>
</feature>
<feature type="transmembrane region" description="Helical" evidence="6">
    <location>
        <begin position="69"/>
        <end position="91"/>
    </location>
</feature>
<dbReference type="PANTHER" id="PTHR43243">
    <property type="entry name" value="INNER MEMBRANE TRANSPORTER YGJI-RELATED"/>
    <property type="match status" value="1"/>
</dbReference>
<feature type="transmembrane region" description="Helical" evidence="6">
    <location>
        <begin position="412"/>
        <end position="431"/>
    </location>
</feature>
<dbReference type="Proteomes" id="UP000579605">
    <property type="component" value="Unassembled WGS sequence"/>
</dbReference>
<feature type="transmembrane region" description="Helical" evidence="6">
    <location>
        <begin position="443"/>
        <end position="463"/>
    </location>
</feature>
<organism evidence="7 8">
    <name type="scientific">Actinopolymorpha rutila</name>
    <dbReference type="NCBI Taxonomy" id="446787"/>
    <lineage>
        <taxon>Bacteria</taxon>
        <taxon>Bacillati</taxon>
        <taxon>Actinomycetota</taxon>
        <taxon>Actinomycetes</taxon>
        <taxon>Propionibacteriales</taxon>
        <taxon>Actinopolymorphaceae</taxon>
        <taxon>Actinopolymorpha</taxon>
    </lineage>
</organism>
<comment type="subcellular location">
    <subcellularLocation>
        <location evidence="1">Membrane</location>
        <topology evidence="1">Multi-pass membrane protein</topology>
    </subcellularLocation>
</comment>
<feature type="transmembrane region" description="Helical" evidence="6">
    <location>
        <begin position="165"/>
        <end position="184"/>
    </location>
</feature>
<feature type="transmembrane region" description="Helical" evidence="6">
    <location>
        <begin position="191"/>
        <end position="211"/>
    </location>
</feature>
<feature type="transmembrane region" description="Helical" evidence="6">
    <location>
        <begin position="41"/>
        <end position="63"/>
    </location>
</feature>
<feature type="transmembrane region" description="Helical" evidence="6">
    <location>
        <begin position="469"/>
        <end position="487"/>
    </location>
</feature>
<feature type="transmembrane region" description="Helical" evidence="6">
    <location>
        <begin position="388"/>
        <end position="406"/>
    </location>
</feature>
<dbReference type="GO" id="GO:0016020">
    <property type="term" value="C:membrane"/>
    <property type="evidence" value="ECO:0007669"/>
    <property type="project" value="UniProtKB-SubCell"/>
</dbReference>
<comment type="caution">
    <text evidence="7">The sequence shown here is derived from an EMBL/GenBank/DDBJ whole genome shotgun (WGS) entry which is preliminary data.</text>
</comment>
<reference evidence="7 8" key="1">
    <citation type="submission" date="2020-07" db="EMBL/GenBank/DDBJ databases">
        <title>Sequencing the genomes of 1000 actinobacteria strains.</title>
        <authorList>
            <person name="Klenk H.-P."/>
        </authorList>
    </citation>
    <scope>NUCLEOTIDE SEQUENCE [LARGE SCALE GENOMIC DNA]</scope>
    <source>
        <strain evidence="7 8">DSM 18448</strain>
    </source>
</reference>
<dbReference type="Pfam" id="PF13520">
    <property type="entry name" value="AA_permease_2"/>
    <property type="match status" value="1"/>
</dbReference>
<dbReference type="RefSeq" id="WP_337796069.1">
    <property type="nucleotide sequence ID" value="NZ_BAAARR010000016.1"/>
</dbReference>
<dbReference type="Gene3D" id="1.20.1740.10">
    <property type="entry name" value="Amino acid/polyamine transporter I"/>
    <property type="match status" value="1"/>
</dbReference>
<evidence type="ECO:0000313" key="8">
    <source>
        <dbReference type="Proteomes" id="UP000579605"/>
    </source>
</evidence>
<keyword evidence="3 6" id="KW-0812">Transmembrane</keyword>
<keyword evidence="2" id="KW-0813">Transport</keyword>
<protein>
    <submittedName>
        <fullName evidence="7">APA family basic amino acid/polyamine antiporter</fullName>
    </submittedName>
</protein>
<accession>A0A852ZBX6</accession>
<name>A0A852ZBX6_9ACTN</name>
<gene>
    <name evidence="7" type="ORF">F4554_003295</name>
</gene>
<keyword evidence="5 6" id="KW-0472">Membrane</keyword>
<keyword evidence="4 6" id="KW-1133">Transmembrane helix</keyword>